<dbReference type="KEGG" id="esx:ESOMN_v1c06820"/>
<sequence length="1257" mass="142543">MKRALKILTWTGGLGVGISAGLTVVSCSKKIVIIDTSPIRIDDQKTEVYKILKTITESNDKTKPLKESELNDLIKSLGWSNSLKVKIVDKKNLVNNLKVNEKEVSELHGLQNITFSGLNNSSDYTKNFIGTVSFEFEWKNEKKIIKPIINIKNEIVKIIKETEGKSVSLNIVDLQKEIDKKFPDEKIKLTEVINEEKTWNNFEQLIMFSADGNNGYAGSLVLKHEYIENNSIDISDINSPVRKNLSLVLGTYSSKKIIEKDSLKSIVDKIYGVDEIEVNFVDEVNSTRQLTSGIQTIEFKGLHDDKSISKKYSGKFTISRKWNKPLKLESVSDKLNAILNADLKHKVGLKELNNKLMKDPEFKDENIEIKELTNSSSLRSMSNGEQIFMFSSKGNKKYEGSVILKHIYEIDTTSDLADENSQISKSLDIIVGSLDKTKSVDQNYLANMIDKIYGKQQIKVEVSNDDINNLNVKAGKQKIVFTGLHNMNDLNKKFKGSKSFQHIWNKKNSSKKSIDEIKIDIEKELKNQQNRIWNIADLENNINEAIEGANIKIEEIYVKEESWNTFKQILVFTTDEQSIYSGSLILQHEYHENNQISLNDSNNNIEKNIALILENQDDSKSVKQEHIQQIIDNIYGLDEIQVTIENDHSDSLEKQKITFTGLHNQVNYSKKYTGSFSLIHNWKTNRLLNDVKDKLVAVLDLNKNQKWNINDLNNEIAKNDALKNQGIVVEEIAGATNNDSLNLNEQIFVFNADGKGKYRGALVLKHQYIVDRTINIADKNKEVYKALFSLINSFDKTKEVSVQEISDLVNNIYGLGEIQVTIEDDHSDSLEKQKITFTGLHSANNPSKKYTGSFSLIHNWKTNRPLNDIKDKLITILDLNKNQKWNINDLNNEIDKNDALKNQGIVVEEISGTTNNDALNLNEQIFVFKADGKKNYSGTVILKHQYFFDKTIDISDSTKGVYKTLSSLMTSLDKTKEVSAQEISNLVNNIYGNGQIKVEVSNASNIFVTTSGKQKVTFTGLYNNDNNSNQKYRGEISFFHNWVTLKNLSDYININDLGEIDNNSPDAIKNEIIVKNLEARFSTFEVLDITSNSALIKGTGAFTGAINVYFSTKKLNMLAYIRDTDLGILPNTSNESIINAILKQNPQAKETSFVIKPTSDHTFIISGTGRFSGFVVVETQKPKKITDVVKNITKINFRADLKNELLIANKIHQLYPELVYNVNFILHRALTYDRFVEWDVIGINDYVGSASLLLFQK</sequence>
<proteinExistence type="predicted"/>
<evidence type="ECO:0008006" key="3">
    <source>
        <dbReference type="Google" id="ProtNLM"/>
    </source>
</evidence>
<evidence type="ECO:0000313" key="1">
    <source>
        <dbReference type="EMBL" id="ATZ19064.1"/>
    </source>
</evidence>
<gene>
    <name evidence="1" type="ORF">ESOMN_v1c06820</name>
</gene>
<organism evidence="1 2">
    <name type="scientific">Williamsoniiplasma somnilux</name>
    <dbReference type="NCBI Taxonomy" id="215578"/>
    <lineage>
        <taxon>Bacteria</taxon>
        <taxon>Bacillati</taxon>
        <taxon>Mycoplasmatota</taxon>
        <taxon>Mollicutes</taxon>
        <taxon>Entomoplasmatales</taxon>
        <taxon>Williamsoniiplasma</taxon>
    </lineage>
</organism>
<accession>A0A2K8NZ99</accession>
<name>A0A2K8NZ99_9MOLU</name>
<keyword evidence="2" id="KW-1185">Reference proteome</keyword>
<dbReference type="RefSeq" id="WP_024863577.1">
    <property type="nucleotide sequence ID" value="NZ_CP024965.1"/>
</dbReference>
<dbReference type="PROSITE" id="PS51257">
    <property type="entry name" value="PROKAR_LIPOPROTEIN"/>
    <property type="match status" value="1"/>
</dbReference>
<reference evidence="1 2" key="1">
    <citation type="submission" date="2017-11" db="EMBL/GenBank/DDBJ databases">
        <title>Genome sequence of Entomoplasma somnilux PYAN-1 (ATCC 49194).</title>
        <authorList>
            <person name="Lo W.-S."/>
            <person name="Gasparich G.E."/>
            <person name="Kuo C.-H."/>
        </authorList>
    </citation>
    <scope>NUCLEOTIDE SEQUENCE [LARGE SCALE GENOMIC DNA]</scope>
    <source>
        <strain evidence="1 2">PYAN-1</strain>
    </source>
</reference>
<evidence type="ECO:0000313" key="2">
    <source>
        <dbReference type="Proteomes" id="UP000232230"/>
    </source>
</evidence>
<dbReference type="AlphaFoldDB" id="A0A2K8NZ99"/>
<dbReference type="EMBL" id="CP024965">
    <property type="protein sequence ID" value="ATZ19064.1"/>
    <property type="molecule type" value="Genomic_DNA"/>
</dbReference>
<dbReference type="Proteomes" id="UP000232230">
    <property type="component" value="Chromosome"/>
</dbReference>
<protein>
    <recommendedName>
        <fullName evidence="3">Lipoprotein</fullName>
    </recommendedName>
</protein>